<dbReference type="PANTHER" id="PTHR30346">
    <property type="entry name" value="TRANSCRIPTIONAL DUAL REGULATOR HCAR-RELATED"/>
    <property type="match status" value="1"/>
</dbReference>
<keyword evidence="4" id="KW-0804">Transcription</keyword>
<keyword evidence="2" id="KW-0805">Transcription regulation</keyword>
<dbReference type="RefSeq" id="WP_064594627.1">
    <property type="nucleotide sequence ID" value="NZ_CP134782.1"/>
</dbReference>
<dbReference type="GO" id="GO:0003700">
    <property type="term" value="F:DNA-binding transcription factor activity"/>
    <property type="evidence" value="ECO:0007669"/>
    <property type="project" value="InterPro"/>
</dbReference>
<dbReference type="Pfam" id="PF00126">
    <property type="entry name" value="HTH_1"/>
    <property type="match status" value="1"/>
</dbReference>
<evidence type="ECO:0000256" key="4">
    <source>
        <dbReference type="ARBA" id="ARBA00023163"/>
    </source>
</evidence>
<dbReference type="FunFam" id="1.10.10.10:FF:000001">
    <property type="entry name" value="LysR family transcriptional regulator"/>
    <property type="match status" value="1"/>
</dbReference>
<proteinExistence type="inferred from homology"/>
<keyword evidence="3" id="KW-0238">DNA-binding</keyword>
<reference evidence="7" key="1">
    <citation type="submission" date="2016-05" db="EMBL/GenBank/DDBJ databases">
        <authorList>
            <person name="Behera P."/>
            <person name="Vaishampayan P."/>
            <person name="Singh N."/>
            <person name="Raina V."/>
            <person name="Suar M."/>
            <person name="Pattnaik A."/>
            <person name="Rastogi G."/>
        </authorList>
    </citation>
    <scope>NUCLEOTIDE SEQUENCE [LARGE SCALE GENOMIC DNA]</scope>
    <source>
        <strain evidence="7">MP23</strain>
    </source>
</reference>
<evidence type="ECO:0000256" key="1">
    <source>
        <dbReference type="ARBA" id="ARBA00009437"/>
    </source>
</evidence>
<dbReference type="Proteomes" id="UP000078225">
    <property type="component" value="Unassembled WGS sequence"/>
</dbReference>
<dbReference type="AlphaFoldDB" id="A0A1B7L8U3"/>
<sequence length="305" mass="34405">MLTLRQVRYFVATAEMGQISLAAVHLNISQSAVTGAIKELEQLLGKKLFSRSVHGMVLTGHGNHFLNHAYTILQTVDNAVRSVPVNDNGVRGTLRLAASYTVIGYFLPFHLQRLAQDYPHIDIQLFEYERQDIEQGLLGHSLDMALVLTGNLRHQDIYAETLFNSTRRLWLPSHHPLCAKSQVTLEDVAGEPFIMLTVDEAADSAMRYWEEAGFRPDIILRTSSVEAVRSMVANGSGIAILSDLVYRPWSLEGRRIETRSLVNNVHPMGVGLAWRNDTEFTPAMLALREYFRSAFITQQINMVRR</sequence>
<dbReference type="Gene3D" id="3.40.190.10">
    <property type="entry name" value="Periplasmic binding protein-like II"/>
    <property type="match status" value="2"/>
</dbReference>
<organism evidence="6 7">
    <name type="scientific">Mangrovibacter phragmitis</name>
    <dbReference type="NCBI Taxonomy" id="1691903"/>
    <lineage>
        <taxon>Bacteria</taxon>
        <taxon>Pseudomonadati</taxon>
        <taxon>Pseudomonadota</taxon>
        <taxon>Gammaproteobacteria</taxon>
        <taxon>Enterobacterales</taxon>
        <taxon>Enterobacteriaceae</taxon>
        <taxon>Mangrovibacter</taxon>
    </lineage>
</organism>
<dbReference type="Gene3D" id="1.10.10.10">
    <property type="entry name" value="Winged helix-like DNA-binding domain superfamily/Winged helix DNA-binding domain"/>
    <property type="match status" value="1"/>
</dbReference>
<dbReference type="PANTHER" id="PTHR30346:SF0">
    <property type="entry name" value="HCA OPERON TRANSCRIPTIONAL ACTIVATOR HCAR"/>
    <property type="match status" value="1"/>
</dbReference>
<evidence type="ECO:0000259" key="5">
    <source>
        <dbReference type="PROSITE" id="PS50931"/>
    </source>
</evidence>
<keyword evidence="7" id="KW-1185">Reference proteome</keyword>
<name>A0A1B7L8U3_9ENTR</name>
<dbReference type="InterPro" id="IPR000847">
    <property type="entry name" value="LysR_HTH_N"/>
</dbReference>
<dbReference type="InterPro" id="IPR036390">
    <property type="entry name" value="WH_DNA-bd_sf"/>
</dbReference>
<dbReference type="CDD" id="cd08412">
    <property type="entry name" value="PBP2_PAO1_like"/>
    <property type="match status" value="1"/>
</dbReference>
<dbReference type="SUPFAM" id="SSF53850">
    <property type="entry name" value="Periplasmic binding protein-like II"/>
    <property type="match status" value="1"/>
</dbReference>
<dbReference type="InterPro" id="IPR005119">
    <property type="entry name" value="LysR_subst-bd"/>
</dbReference>
<evidence type="ECO:0000313" key="7">
    <source>
        <dbReference type="Proteomes" id="UP000078225"/>
    </source>
</evidence>
<dbReference type="PROSITE" id="PS50931">
    <property type="entry name" value="HTH_LYSR"/>
    <property type="match status" value="1"/>
</dbReference>
<evidence type="ECO:0000256" key="2">
    <source>
        <dbReference type="ARBA" id="ARBA00023015"/>
    </source>
</evidence>
<dbReference type="InterPro" id="IPR036388">
    <property type="entry name" value="WH-like_DNA-bd_sf"/>
</dbReference>
<accession>A0A1B7L8U3</accession>
<dbReference type="PRINTS" id="PR00039">
    <property type="entry name" value="HTHLYSR"/>
</dbReference>
<dbReference type="STRING" id="1691903.A9B99_03435"/>
<evidence type="ECO:0000256" key="3">
    <source>
        <dbReference type="ARBA" id="ARBA00023125"/>
    </source>
</evidence>
<evidence type="ECO:0000313" key="6">
    <source>
        <dbReference type="EMBL" id="OAT78768.1"/>
    </source>
</evidence>
<dbReference type="EMBL" id="LYRP01000001">
    <property type="protein sequence ID" value="OAT78768.1"/>
    <property type="molecule type" value="Genomic_DNA"/>
</dbReference>
<dbReference type="GO" id="GO:0003677">
    <property type="term" value="F:DNA binding"/>
    <property type="evidence" value="ECO:0007669"/>
    <property type="project" value="UniProtKB-KW"/>
</dbReference>
<dbReference type="Pfam" id="PF03466">
    <property type="entry name" value="LysR_substrate"/>
    <property type="match status" value="1"/>
</dbReference>
<comment type="similarity">
    <text evidence="1">Belongs to the LysR transcriptional regulatory family.</text>
</comment>
<dbReference type="OrthoDB" id="8679465at2"/>
<gene>
    <name evidence="6" type="ORF">A9B99_03435</name>
</gene>
<protein>
    <submittedName>
        <fullName evidence="6">LysR family transcriptional regulator</fullName>
    </submittedName>
</protein>
<comment type="caution">
    <text evidence="6">The sequence shown here is derived from an EMBL/GenBank/DDBJ whole genome shotgun (WGS) entry which is preliminary data.</text>
</comment>
<dbReference type="GO" id="GO:0032993">
    <property type="term" value="C:protein-DNA complex"/>
    <property type="evidence" value="ECO:0007669"/>
    <property type="project" value="TreeGrafter"/>
</dbReference>
<feature type="domain" description="HTH lysR-type" evidence="5">
    <location>
        <begin position="2"/>
        <end position="59"/>
    </location>
</feature>
<dbReference type="SUPFAM" id="SSF46785">
    <property type="entry name" value="Winged helix' DNA-binding domain"/>
    <property type="match status" value="1"/>
</dbReference>